<evidence type="ECO:0000313" key="7">
    <source>
        <dbReference type="EMBL" id="CDZ97552.1"/>
    </source>
</evidence>
<dbReference type="GO" id="GO:0015031">
    <property type="term" value="P:protein transport"/>
    <property type="evidence" value="ECO:0007669"/>
    <property type="project" value="UniProtKB-KW"/>
</dbReference>
<name>A0A0F7SKS3_PHARH</name>
<evidence type="ECO:0000256" key="1">
    <source>
        <dbReference type="ARBA" id="ARBA00022448"/>
    </source>
</evidence>
<feature type="domain" description="Mon2/Sec7/BIG1-like dimerisation and cyclophilin-binding" evidence="6">
    <location>
        <begin position="7"/>
        <end position="172"/>
    </location>
</feature>
<dbReference type="EMBL" id="LN483211">
    <property type="protein sequence ID" value="CDZ97552.1"/>
    <property type="molecule type" value="Genomic_DNA"/>
</dbReference>
<keyword evidence="2" id="KW-0653">Protein transport</keyword>
<evidence type="ECO:0000256" key="2">
    <source>
        <dbReference type="ARBA" id="ARBA00022927"/>
    </source>
</evidence>
<dbReference type="GO" id="GO:0005794">
    <property type="term" value="C:Golgi apparatus"/>
    <property type="evidence" value="ECO:0007669"/>
    <property type="project" value="UniProtKB-ARBA"/>
</dbReference>
<dbReference type="InterPro" id="IPR032691">
    <property type="entry name" value="Mon2/Sec7/BIG1-like_HUS"/>
</dbReference>
<dbReference type="InterPro" id="IPR032629">
    <property type="entry name" value="DCB_dom"/>
</dbReference>
<proteinExistence type="predicted"/>
<feature type="region of interest" description="Disordered" evidence="3">
    <location>
        <begin position="877"/>
        <end position="898"/>
    </location>
</feature>
<keyword evidence="1" id="KW-0813">Transport</keyword>
<feature type="domain" description="Mon2 C-terminal" evidence="5">
    <location>
        <begin position="1182"/>
        <end position="1328"/>
    </location>
</feature>
<evidence type="ECO:0000259" key="4">
    <source>
        <dbReference type="Pfam" id="PF12783"/>
    </source>
</evidence>
<feature type="domain" description="Mon2/Sec7/BIG1-like HUS" evidence="4">
    <location>
        <begin position="198"/>
        <end position="392"/>
    </location>
</feature>
<feature type="compositionally biased region" description="Polar residues" evidence="3">
    <location>
        <begin position="351"/>
        <end position="360"/>
    </location>
</feature>
<feature type="region of interest" description="Disordered" evidence="3">
    <location>
        <begin position="337"/>
        <end position="360"/>
    </location>
</feature>
<feature type="compositionally biased region" description="Low complexity" evidence="3">
    <location>
        <begin position="408"/>
        <end position="417"/>
    </location>
</feature>
<evidence type="ECO:0000259" key="5">
    <source>
        <dbReference type="Pfam" id="PF16206"/>
    </source>
</evidence>
<sequence>MSNEVFLISDLTLIIQETKRRHSDVKEAAEKALGLLKDQARPKDFSPESTNAADLIAPISLGMKTKNPKVVALCIGSIQRLVSLGAVSESRLPSVIQSLASVVNQGVDIQLKVLQTILVILTTAKIHGSLLGEAFRICFELRGSRMPVVSSTAAASLRQGVMVIFDKISLEDTSSAADETTSSIELSDGSTVHLRPAALDGYRLFEDLCILTDSAGAVVGLDKAESRAQNLLNLDSLPEPFGLELIESILSNHATVFKKHPELLVLLHHDLCPLLLSNLSLPTSSAPSSFPLTLRLIRVIYLLLRSFPDKLVRETEILLSFLLKILSGESASLGHMPGSAPIRDMPEDSIPSGSYATQKGEQSPGWLRVLAMECIRGLCSDGVLLRKIWMRYSNGKSTEDADSDRDPSPLLQPSDPSTMNTSDVTSSPSLPASVPSPPQSNLFPALLSILHRIASEKPGLLGTSTQLNGIGVYAYESVGGDGNSPGGSQGGVGGSLGAGGLGQNPYGSLEMISGIVASGVSSVVASLTTDAQAGLGEGSTVKVQCIDQLDKIEPPVLPDTYLYLLALQCVNIVIEGFSSVITPVYATVLPLRSSLAIAKGTLGLYEESEEVQVTRKMMEAGWPALLAALSFFLGRNLSDELFSDTLASLHEATVLCGLLGLTTERDAFIGTLSRLAVPPAVVSALTSYENATTPKSQGGVLAGGAEALGLISLTGPSVQEPPSLSSRNLICLKVLIGVAEMIGGGLGKSWFDVLEVLQSASFVLAPTKRQANASNKKRSTIIPISIAHQSSNSNLRVTSAGPSSYRDSTRPSVNPRSSSSMDRQSDLPSRQGSDLESIQSSISHIFDATTFELDPEALTEFVSALCRLSEEMLGLVQPQTQKGGASKKTHSEEGPASSLPDVKALRDAIMPKRRRSSGLHLLKDNRHRGDRSFAIDKIAKISSLNLHRLVVIDPSQGWSLIVDHLLATLCEATASSTIRLQAAEVLDEFLVNSIRVSNESVDSGIHPLVVSSLAAQVERTSSGQFIPVEIDIRRLGLEALHQILQSAGHALVDGWEMVFVCLRSVCRRVGEQYSQLETLAEDGKGVREVSTSSPILSHRKNMSGVSIRGNASLIRAAFQSVILVTTDFLSSFSVDHLRQCVLTLADFSRQVDDVNISLSSIGSLWNVSDFIQSKRPEQTDRTFDDLWFFSVRELLTCCIDSRAEVRSSATQTLFRSMELYGSTLDAKLWESCIWEIIFPLLDSLSAFAESEVDDNTDASRWSDSRVLTLSSVGSLFSKFFLSDLSAVKDSIKVWRRLLDVIVASFKSPESHVSTAAVQALKEVLSTWVSHLEEDNTSNHYEPYMTDTWAAWETMGTQIVLISLDDTPVIKFTQASLLAFIGALLPLLVLSPSLWSIDRLSNLSTTLRSVMTYPCYDDTRSDLDNPTPLQALIFEALKQLNIEIPGSSALLLQESSSLITLAFASSQTDRQGQSPRRITYVAVSKEAMTMALQMFESHQTDPELYSSGAVSQLIKAYGLPAKLKYDCPPSYKFEEQPPLWKTATTLALQVIRITTSVLTDSNLIVAKQAREDLWNEIIDYFVGVLLVDPRATEDIPMDAQTADETHDLKYLAALEKDIVPVLGWADIPDLLIVRLANALSTASQFYYFDSDSSETSLCRPRPTSFDPRIYQSHDGDGDGEVHGITAEIIGHPKERFSRWCFDVMFMLVDKVDQNTDLRQRVAKLVFPLLMYRCQTVLSTYLADQPLRGGMPFPRLREEELVYVLKKLLELSMYEGSVITSDDITSMYQHSPRAHLFILYPLLLDIALLPRRTQAGLDEGYLPIGYGSGVEDEIIGGKLDARALAGECLQLVGAEWKKGGARA</sequence>
<organism evidence="7">
    <name type="scientific">Phaffia rhodozyma</name>
    <name type="common">Yeast</name>
    <name type="synonym">Xanthophyllomyces dendrorhous</name>
    <dbReference type="NCBI Taxonomy" id="264483"/>
    <lineage>
        <taxon>Eukaryota</taxon>
        <taxon>Fungi</taxon>
        <taxon>Dikarya</taxon>
        <taxon>Basidiomycota</taxon>
        <taxon>Agaricomycotina</taxon>
        <taxon>Tremellomycetes</taxon>
        <taxon>Cystofilobasidiales</taxon>
        <taxon>Mrakiaceae</taxon>
        <taxon>Phaffia</taxon>
    </lineage>
</organism>
<feature type="domain" description="Mon2 C-terminal" evidence="5">
    <location>
        <begin position="1126"/>
        <end position="1173"/>
    </location>
</feature>
<dbReference type="SUPFAM" id="SSF48371">
    <property type="entry name" value="ARM repeat"/>
    <property type="match status" value="2"/>
</dbReference>
<dbReference type="Pfam" id="PF16206">
    <property type="entry name" value="Mon2_C"/>
    <property type="match status" value="2"/>
</dbReference>
<evidence type="ECO:0000256" key="3">
    <source>
        <dbReference type="SAM" id="MobiDB-lite"/>
    </source>
</evidence>
<accession>A0A0F7SKS3</accession>
<evidence type="ECO:0000259" key="6">
    <source>
        <dbReference type="Pfam" id="PF16213"/>
    </source>
</evidence>
<protein>
    <submittedName>
        <fullName evidence="7">Uncharacterized conserved protein</fullName>
    </submittedName>
</protein>
<dbReference type="InterPro" id="IPR032817">
    <property type="entry name" value="Mon2_C"/>
</dbReference>
<feature type="region of interest" description="Disordered" evidence="3">
    <location>
        <begin position="793"/>
        <end position="834"/>
    </location>
</feature>
<dbReference type="Pfam" id="PF16213">
    <property type="entry name" value="DCB"/>
    <property type="match status" value="1"/>
</dbReference>
<dbReference type="InterPro" id="IPR016024">
    <property type="entry name" value="ARM-type_fold"/>
</dbReference>
<reference evidence="7" key="1">
    <citation type="submission" date="2014-08" db="EMBL/GenBank/DDBJ databases">
        <authorList>
            <person name="Sharma Rahul"/>
            <person name="Thines Marco"/>
        </authorList>
    </citation>
    <scope>NUCLEOTIDE SEQUENCE</scope>
</reference>
<dbReference type="Pfam" id="PF12783">
    <property type="entry name" value="Sec7-like_HUS"/>
    <property type="match status" value="1"/>
</dbReference>
<feature type="region of interest" description="Disordered" evidence="3">
    <location>
        <begin position="396"/>
        <end position="437"/>
    </location>
</feature>